<dbReference type="Proteomes" id="UP001348641">
    <property type="component" value="Unassembled WGS sequence"/>
</dbReference>
<reference evidence="3 4" key="1">
    <citation type="submission" date="2023-07" db="EMBL/GenBank/DDBJ databases">
        <authorList>
            <person name="Girao M."/>
            <person name="Carvalho M.F."/>
        </authorList>
    </citation>
    <scope>NUCLEOTIDE SEQUENCE [LARGE SCALE GENOMIC DNA]</scope>
    <source>
        <strain evidence="3 4">66/93</strain>
    </source>
</reference>
<evidence type="ECO:0000256" key="2">
    <source>
        <dbReference type="SAM" id="MobiDB-lite"/>
    </source>
</evidence>
<accession>A0ABU7L162</accession>
<feature type="compositionally biased region" description="Acidic residues" evidence="2">
    <location>
        <begin position="153"/>
        <end position="164"/>
    </location>
</feature>
<evidence type="ECO:0000313" key="3">
    <source>
        <dbReference type="EMBL" id="MEE2055286.1"/>
    </source>
</evidence>
<protein>
    <submittedName>
        <fullName evidence="3">Uncharacterized protein</fullName>
    </submittedName>
</protein>
<comment type="caution">
    <text evidence="3">The sequence shown here is derived from an EMBL/GenBank/DDBJ whole genome shotgun (WGS) entry which is preliminary data.</text>
</comment>
<feature type="non-terminal residue" evidence="3">
    <location>
        <position position="1"/>
    </location>
</feature>
<proteinExistence type="predicted"/>
<dbReference type="EMBL" id="JAUUCC010000165">
    <property type="protein sequence ID" value="MEE2055286.1"/>
    <property type="molecule type" value="Genomic_DNA"/>
</dbReference>
<sequence length="302" mass="32978">RDPLAPPAYYEAGEIVTDDPTPVAGRPRMFGRTLRRAVDRDARAAQRRAAERREAEEAARAPGAGEAPEIPETPELRESHERTVAVPPADRRDLSADGPPEDFAPPAPPEPVAAPELRAPADAPPLGVVAAADEENGGRGGDEPLDYAAETEPGFDDPFDEGPADDNWPTQYADLPLARLERWHSRRGPEGARVDVVDARAAVRAERAELQRVREERDHYHAEVQDLRRDVARLDRPWLDPEDEEEYDAPPAPHTRRRLPRVLVLILLVALLATGLEAGARLDLGALDLLALLGDGIASLFG</sequence>
<feature type="compositionally biased region" description="Basic and acidic residues" evidence="2">
    <location>
        <begin position="74"/>
        <end position="95"/>
    </location>
</feature>
<feature type="coiled-coil region" evidence="1">
    <location>
        <begin position="196"/>
        <end position="230"/>
    </location>
</feature>
<evidence type="ECO:0000313" key="4">
    <source>
        <dbReference type="Proteomes" id="UP001348641"/>
    </source>
</evidence>
<feature type="compositionally biased region" description="Basic and acidic residues" evidence="2">
    <location>
        <begin position="36"/>
        <end position="59"/>
    </location>
</feature>
<name>A0ABU7L162_9ACTN</name>
<organism evidence="3 4">
    <name type="scientific">Nocardiopsis tropica</name>
    <dbReference type="NCBI Taxonomy" id="109330"/>
    <lineage>
        <taxon>Bacteria</taxon>
        <taxon>Bacillati</taxon>
        <taxon>Actinomycetota</taxon>
        <taxon>Actinomycetes</taxon>
        <taxon>Streptosporangiales</taxon>
        <taxon>Nocardiopsidaceae</taxon>
        <taxon>Nocardiopsis</taxon>
    </lineage>
</organism>
<keyword evidence="1" id="KW-0175">Coiled coil</keyword>
<gene>
    <name evidence="3" type="ORF">Q8A49_32800</name>
</gene>
<evidence type="ECO:0000256" key="1">
    <source>
        <dbReference type="SAM" id="Coils"/>
    </source>
</evidence>
<feature type="compositionally biased region" description="Pro residues" evidence="2">
    <location>
        <begin position="102"/>
        <end position="112"/>
    </location>
</feature>
<feature type="region of interest" description="Disordered" evidence="2">
    <location>
        <begin position="1"/>
        <end position="171"/>
    </location>
</feature>